<evidence type="ECO:0000256" key="5">
    <source>
        <dbReference type="ARBA" id="ARBA00004922"/>
    </source>
</evidence>
<dbReference type="GO" id="GO:0005789">
    <property type="term" value="C:endoplasmic reticulum membrane"/>
    <property type="evidence" value="ECO:0007669"/>
    <property type="project" value="TreeGrafter"/>
</dbReference>
<keyword evidence="12 15" id="KW-0256">Endoplasmic reticulum</keyword>
<comment type="pathway">
    <text evidence="5 15">Protein modification; protein glycosylation.</text>
</comment>
<dbReference type="InterPro" id="IPR001173">
    <property type="entry name" value="Glyco_trans_2-like"/>
</dbReference>
<evidence type="ECO:0000256" key="10">
    <source>
        <dbReference type="ARBA" id="ARBA00022679"/>
    </source>
</evidence>
<dbReference type="Gene3D" id="3.90.550.10">
    <property type="entry name" value="Spore Coat Polysaccharide Biosynthesis Protein SpsA, Chain A"/>
    <property type="match status" value="1"/>
</dbReference>
<dbReference type="OrthoDB" id="2603at2759"/>
<comment type="cofactor">
    <cofactor evidence="1">
        <name>Ca(2+)</name>
        <dbReference type="ChEBI" id="CHEBI:29108"/>
    </cofactor>
</comment>
<gene>
    <name evidence="17" type="ORF">SVUK_LOCUS15173</name>
</gene>
<keyword evidence="14" id="KW-0464">Manganese</keyword>
<keyword evidence="18" id="KW-1185">Reference proteome</keyword>
<evidence type="ECO:0000256" key="1">
    <source>
        <dbReference type="ARBA" id="ARBA00001913"/>
    </source>
</evidence>
<comment type="cofactor">
    <cofactor evidence="3">
        <name>Mg(2+)</name>
        <dbReference type="ChEBI" id="CHEBI:18420"/>
    </cofactor>
</comment>
<dbReference type="InterPro" id="IPR029044">
    <property type="entry name" value="Nucleotide-diphossugar_trans"/>
</dbReference>
<evidence type="ECO:0000256" key="3">
    <source>
        <dbReference type="ARBA" id="ARBA00001946"/>
    </source>
</evidence>
<keyword evidence="10 15" id="KW-0808">Transferase</keyword>
<evidence type="ECO:0000256" key="8">
    <source>
        <dbReference type="ARBA" id="ARBA00014858"/>
    </source>
</evidence>
<comment type="catalytic activity">
    <reaction evidence="15">
        <text>a di-trans,poly-cis-dolichyl phosphate + GDP-alpha-D-mannose = a di-trans,poly-cis-dolichyl beta-D-mannosyl phosphate + GDP</text>
        <dbReference type="Rhea" id="RHEA:21184"/>
        <dbReference type="Rhea" id="RHEA-COMP:19498"/>
        <dbReference type="Rhea" id="RHEA-COMP:19501"/>
        <dbReference type="ChEBI" id="CHEBI:57527"/>
        <dbReference type="ChEBI" id="CHEBI:57683"/>
        <dbReference type="ChEBI" id="CHEBI:58189"/>
        <dbReference type="ChEBI" id="CHEBI:58211"/>
    </reaction>
</comment>
<dbReference type="UniPathway" id="UPA00378"/>
<keyword evidence="9 15" id="KW-0328">Glycosyltransferase</keyword>
<dbReference type="EMBL" id="UYYB01107619">
    <property type="protein sequence ID" value="VDM80175.1"/>
    <property type="molecule type" value="Genomic_DNA"/>
</dbReference>
<evidence type="ECO:0000313" key="17">
    <source>
        <dbReference type="EMBL" id="VDM80175.1"/>
    </source>
</evidence>
<comment type="function">
    <text evidence="15">Transfers mannose from GDP-mannose to dolichol monophosphate to form dolichol phosphate mannose (Dol-P-Man) which is the mannosyl donor in pathways leading to N-glycosylation, glycosyl phosphatidylinositol membrane anchoring, and O-mannosylation of proteins.</text>
</comment>
<dbReference type="SUPFAM" id="SSF53448">
    <property type="entry name" value="Nucleotide-diphospho-sugar transferases"/>
    <property type="match status" value="1"/>
</dbReference>
<evidence type="ECO:0000259" key="16">
    <source>
        <dbReference type="Pfam" id="PF00535"/>
    </source>
</evidence>
<dbReference type="Proteomes" id="UP000270094">
    <property type="component" value="Unassembled WGS sequence"/>
</dbReference>
<dbReference type="AlphaFoldDB" id="A0A3P7LBQ1"/>
<organism evidence="17 18">
    <name type="scientific">Strongylus vulgaris</name>
    <name type="common">Blood worm</name>
    <dbReference type="NCBI Taxonomy" id="40348"/>
    <lineage>
        <taxon>Eukaryota</taxon>
        <taxon>Metazoa</taxon>
        <taxon>Ecdysozoa</taxon>
        <taxon>Nematoda</taxon>
        <taxon>Chromadorea</taxon>
        <taxon>Rhabditida</taxon>
        <taxon>Rhabditina</taxon>
        <taxon>Rhabditomorpha</taxon>
        <taxon>Strongyloidea</taxon>
        <taxon>Strongylidae</taxon>
        <taxon>Strongylus</taxon>
    </lineage>
</organism>
<protein>
    <recommendedName>
        <fullName evidence="8 15">Dolichol-phosphate mannosyltransferase subunit 1</fullName>
        <ecNumber evidence="7 15">2.4.1.83</ecNumber>
    </recommendedName>
</protein>
<evidence type="ECO:0000256" key="11">
    <source>
        <dbReference type="ARBA" id="ARBA00022723"/>
    </source>
</evidence>
<dbReference type="FunFam" id="3.90.550.10:FF:000036">
    <property type="entry name" value="Dolichol-phosphate mannosyltransferase subunit 1"/>
    <property type="match status" value="1"/>
</dbReference>
<dbReference type="EC" id="2.4.1.83" evidence="7 15"/>
<dbReference type="PANTHER" id="PTHR43398:SF1">
    <property type="entry name" value="DOLICHOL-PHOSPHATE MANNOSYLTRANSFERASE SUBUNIT 1"/>
    <property type="match status" value="1"/>
</dbReference>
<dbReference type="InterPro" id="IPR039528">
    <property type="entry name" value="DPM1-like"/>
</dbReference>
<proteinExistence type="inferred from homology"/>
<comment type="subunit">
    <text evidence="15">Component of the dolichol-phosphate mannose (DPM) synthase complex.</text>
</comment>
<sequence length="222" mass="25177">MAPQYTVLLPTFNESENLPICIWLLEKYLADVNYEVCSFQKEYGEDKIILKPREGKLGLGTAYIHGLKYARGEFIILMDADLSHHPKFIPEMIKLQEKENLDIVTGTRYALGGGVSGWDVKRKTISKGANFLAQFLLNPGVSDLTGSFRLYRKDVLAKLIHESVSKGYVFQMEMMFRASKAGYKIGEVPITFVDRFFGESKLGSQEIIGYVKGLMYLFFCVN</sequence>
<dbReference type="Pfam" id="PF00535">
    <property type="entry name" value="Glycos_transf_2"/>
    <property type="match status" value="1"/>
</dbReference>
<reference evidence="17 18" key="1">
    <citation type="submission" date="2018-11" db="EMBL/GenBank/DDBJ databases">
        <authorList>
            <consortium name="Pathogen Informatics"/>
        </authorList>
    </citation>
    <scope>NUCLEOTIDE SEQUENCE [LARGE SCALE GENOMIC DNA]</scope>
</reference>
<evidence type="ECO:0000256" key="12">
    <source>
        <dbReference type="ARBA" id="ARBA00022824"/>
    </source>
</evidence>
<feature type="domain" description="Glycosyltransferase 2-like" evidence="16">
    <location>
        <begin position="6"/>
        <end position="159"/>
    </location>
</feature>
<dbReference type="GO" id="GO:0035269">
    <property type="term" value="P:protein O-linked glycosylation via mannose"/>
    <property type="evidence" value="ECO:0007669"/>
    <property type="project" value="TreeGrafter"/>
</dbReference>
<dbReference type="PANTHER" id="PTHR43398">
    <property type="entry name" value="DOLICHOL-PHOSPHATE MANNOSYLTRANSFERASE SUBUNIT 1"/>
    <property type="match status" value="1"/>
</dbReference>
<evidence type="ECO:0000256" key="9">
    <source>
        <dbReference type="ARBA" id="ARBA00022676"/>
    </source>
</evidence>
<evidence type="ECO:0000256" key="4">
    <source>
        <dbReference type="ARBA" id="ARBA00004240"/>
    </source>
</evidence>
<evidence type="ECO:0000313" key="18">
    <source>
        <dbReference type="Proteomes" id="UP000270094"/>
    </source>
</evidence>
<dbReference type="GO" id="GO:0006488">
    <property type="term" value="P:dolichol-linked oligosaccharide biosynthetic process"/>
    <property type="evidence" value="ECO:0007669"/>
    <property type="project" value="TreeGrafter"/>
</dbReference>
<dbReference type="GO" id="GO:0006506">
    <property type="term" value="P:GPI anchor biosynthetic process"/>
    <property type="evidence" value="ECO:0007669"/>
    <property type="project" value="TreeGrafter"/>
</dbReference>
<evidence type="ECO:0000256" key="7">
    <source>
        <dbReference type="ARBA" id="ARBA00012704"/>
    </source>
</evidence>
<name>A0A3P7LBQ1_STRVU</name>
<evidence type="ECO:0000256" key="15">
    <source>
        <dbReference type="RuleBase" id="RU365083"/>
    </source>
</evidence>
<comment type="cofactor">
    <cofactor evidence="2">
        <name>Mn(2+)</name>
        <dbReference type="ChEBI" id="CHEBI:29035"/>
    </cofactor>
</comment>
<evidence type="ECO:0000256" key="6">
    <source>
        <dbReference type="ARBA" id="ARBA00006739"/>
    </source>
</evidence>
<accession>A0A3P7LBQ1</accession>
<comment type="subcellular location">
    <subcellularLocation>
        <location evidence="4 15">Endoplasmic reticulum</location>
    </subcellularLocation>
</comment>
<evidence type="ECO:0000256" key="14">
    <source>
        <dbReference type="ARBA" id="ARBA00023211"/>
    </source>
</evidence>
<evidence type="ECO:0000256" key="13">
    <source>
        <dbReference type="ARBA" id="ARBA00022842"/>
    </source>
</evidence>
<keyword evidence="13" id="KW-0460">Magnesium</keyword>
<evidence type="ECO:0000256" key="2">
    <source>
        <dbReference type="ARBA" id="ARBA00001936"/>
    </source>
</evidence>
<dbReference type="GO" id="GO:0004582">
    <property type="term" value="F:dolichyl-phosphate beta-D-mannosyltransferase activity"/>
    <property type="evidence" value="ECO:0007669"/>
    <property type="project" value="UniProtKB-UniRule"/>
</dbReference>
<keyword evidence="11" id="KW-0479">Metal-binding</keyword>
<dbReference type="CDD" id="cd06442">
    <property type="entry name" value="DPM1_like"/>
    <property type="match status" value="1"/>
</dbReference>
<comment type="similarity">
    <text evidence="6 15">Belongs to the glycosyltransferase 2 family.</text>
</comment>
<dbReference type="GO" id="GO:0046872">
    <property type="term" value="F:metal ion binding"/>
    <property type="evidence" value="ECO:0007669"/>
    <property type="project" value="UniProtKB-KW"/>
</dbReference>